<dbReference type="EMBL" id="CM011693">
    <property type="protein sequence ID" value="TMS06058.1"/>
    <property type="molecule type" value="Genomic_DNA"/>
</dbReference>
<keyword evidence="2" id="KW-1185">Reference proteome</keyword>
<comment type="caution">
    <text evidence="1">The sequence shown here is derived from an EMBL/GenBank/DDBJ whole genome shotgun (WGS) entry which is preliminary data.</text>
</comment>
<protein>
    <submittedName>
        <fullName evidence="1">Uncharacterized protein</fullName>
    </submittedName>
</protein>
<evidence type="ECO:0000313" key="2">
    <source>
        <dbReference type="Proteomes" id="UP000793456"/>
    </source>
</evidence>
<accession>A0ACD3QG30</accession>
<reference evidence="1" key="1">
    <citation type="submission" date="2018-11" db="EMBL/GenBank/DDBJ databases">
        <title>The sequence and de novo assembly of Larimichthys crocea genome using PacBio and Hi-C technologies.</title>
        <authorList>
            <person name="Xu P."/>
            <person name="Chen B."/>
            <person name="Zhou Z."/>
            <person name="Ke Q."/>
            <person name="Wu Y."/>
            <person name="Bai H."/>
            <person name="Pu F."/>
        </authorList>
    </citation>
    <scope>NUCLEOTIDE SEQUENCE</scope>
    <source>
        <tissue evidence="1">Muscle</tissue>
    </source>
</reference>
<evidence type="ECO:0000313" key="1">
    <source>
        <dbReference type="EMBL" id="TMS06058.1"/>
    </source>
</evidence>
<organism evidence="1 2">
    <name type="scientific">Larimichthys crocea</name>
    <name type="common">Large yellow croaker</name>
    <name type="synonym">Pseudosciaena crocea</name>
    <dbReference type="NCBI Taxonomy" id="215358"/>
    <lineage>
        <taxon>Eukaryota</taxon>
        <taxon>Metazoa</taxon>
        <taxon>Chordata</taxon>
        <taxon>Craniata</taxon>
        <taxon>Vertebrata</taxon>
        <taxon>Euteleostomi</taxon>
        <taxon>Actinopterygii</taxon>
        <taxon>Neopterygii</taxon>
        <taxon>Teleostei</taxon>
        <taxon>Neoteleostei</taxon>
        <taxon>Acanthomorphata</taxon>
        <taxon>Eupercaria</taxon>
        <taxon>Sciaenidae</taxon>
        <taxon>Larimichthys</taxon>
    </lineage>
</organism>
<proteinExistence type="predicted"/>
<sequence length="306" mass="35544">MVNHFNEYANLCFERFGDRVKYWITFNNPWSIAVEGYETGEHAPGLKLRGTGAYRAAHHIIKEERASNRASGCLACPHFPLKRRATSRAPVTSSALVISPHATSPRRATRQVVSSGSYFTDRDLAELVDPRWPDPGSEWLYSVPWGFRRLLNFVKTQYGNPMIYVTENGVSEKMPCTELCDDWRIQYYKDYINEMLKAIKDGVNVKGYTAWSLLDKFEWDEGYSERFGLYYVDFRNKNKPRYPKASVQFYKRIIGFNGFPNQREVENWRRKAVETCSSSNQLLAAARRKSKEHAEMPKVWPVHDEV</sequence>
<gene>
    <name evidence="1" type="ORF">E3U43_005308</name>
</gene>
<dbReference type="Proteomes" id="UP000793456">
    <property type="component" value="Chromosome XX"/>
</dbReference>
<name>A0ACD3QG30_LARCR</name>